<dbReference type="OrthoDB" id="9773549at2"/>
<proteinExistence type="predicted"/>
<dbReference type="GO" id="GO:0016787">
    <property type="term" value="F:hydrolase activity"/>
    <property type="evidence" value="ECO:0007669"/>
    <property type="project" value="UniProtKB-KW"/>
</dbReference>
<dbReference type="PANTHER" id="PTHR37017:SF11">
    <property type="entry name" value="ESTERASE_LIPASE_THIOESTERASE DOMAIN-CONTAINING PROTEIN"/>
    <property type="match status" value="1"/>
</dbReference>
<protein>
    <submittedName>
        <fullName evidence="1">Alpha/beta hydrolase</fullName>
    </submittedName>
</protein>
<reference evidence="1 2" key="1">
    <citation type="submission" date="2018-03" db="EMBL/GenBank/DDBJ databases">
        <title>Streptomyces dioscori sp. nov., a novel endophytic actinobacterium isolated from bulbil of Dioscorea bulbifera L.</title>
        <authorList>
            <person name="Zhikuan W."/>
        </authorList>
    </citation>
    <scope>NUCLEOTIDE SEQUENCE [LARGE SCALE GENOMIC DNA]</scope>
    <source>
        <strain evidence="1 2">A217</strain>
    </source>
</reference>
<keyword evidence="1" id="KW-0378">Hydrolase</keyword>
<dbReference type="PANTHER" id="PTHR37017">
    <property type="entry name" value="AB HYDROLASE-1 DOMAIN-CONTAINING PROTEIN-RELATED"/>
    <property type="match status" value="1"/>
</dbReference>
<dbReference type="EMBL" id="PYBJ01000008">
    <property type="protein sequence ID" value="PSM42544.1"/>
    <property type="molecule type" value="Genomic_DNA"/>
</dbReference>
<dbReference type="InterPro" id="IPR029058">
    <property type="entry name" value="AB_hydrolase_fold"/>
</dbReference>
<dbReference type="InterPro" id="IPR052897">
    <property type="entry name" value="Sec-Metab_Biosynth_Hydrolase"/>
</dbReference>
<gene>
    <name evidence="1" type="ORF">C6Y14_15165</name>
</gene>
<dbReference type="SUPFAM" id="SSF53474">
    <property type="entry name" value="alpha/beta-Hydrolases"/>
    <property type="match status" value="2"/>
</dbReference>
<comment type="caution">
    <text evidence="1">The sequence shown here is derived from an EMBL/GenBank/DDBJ whole genome shotgun (WGS) entry which is preliminary data.</text>
</comment>
<dbReference type="Proteomes" id="UP000240429">
    <property type="component" value="Unassembled WGS sequence"/>
</dbReference>
<evidence type="ECO:0000313" key="1">
    <source>
        <dbReference type="EMBL" id="PSM42544.1"/>
    </source>
</evidence>
<keyword evidence="2" id="KW-1185">Reference proteome</keyword>
<organism evidence="1 2">
    <name type="scientific">Streptomyces dioscori</name>
    <dbReference type="NCBI Taxonomy" id="2109333"/>
    <lineage>
        <taxon>Bacteria</taxon>
        <taxon>Bacillati</taxon>
        <taxon>Actinomycetota</taxon>
        <taxon>Actinomycetes</taxon>
        <taxon>Kitasatosporales</taxon>
        <taxon>Streptomycetaceae</taxon>
        <taxon>Streptomyces</taxon>
        <taxon>Streptomyces aurantiacus group</taxon>
    </lineage>
</organism>
<sequence length="511" mass="54354">MSVFVLVSGPFTDGQIWSEVVGRLRESGAQAHPVSLSRQPEADLETHIEDVVRLIDSLDLSDSPEPPGEVVLVGHDYAVHPVLGAADRRPEQVARVVHLDAGMPQDGDTALTLVPDPSVHELLRANGDTRPVPPPEPAQWQRWGSTEGLSVQHLDLLSRSAAPQPARTLTRPLRLTGAAAAVPTTGILCTAGGTTVELVEALVRTGPPHLRKLADPRVGFFELATGHWPMLSCPDELAGTLLRAAADEGRRLTVPEARSSYARPFLLDAPERPRVRDGRVDLHLPETEAGEAGAAEEAQESWPAVLFVHGGPVPADLVPAPRDSPFYLGYARYTASLGAVGAVVEHRLHGLTDYARAADDVAEAVGLLRADPRVDADRIALWIFSGAGLLAADWITAPPPWLRCLALTYPILAPLPGWGAVGPRFDPVGALRAAAGTLPPVVLTRAGLETPQIAATVGDFVTAAQETNAPVEIIDVPHGRHGFETDEPTDASREAVSRAVRTVLARLARPS</sequence>
<dbReference type="Gene3D" id="3.40.50.1820">
    <property type="entry name" value="alpha/beta hydrolase"/>
    <property type="match status" value="2"/>
</dbReference>
<dbReference type="RefSeq" id="WP_107017182.1">
    <property type="nucleotide sequence ID" value="NZ_KZ679042.1"/>
</dbReference>
<evidence type="ECO:0000313" key="2">
    <source>
        <dbReference type="Proteomes" id="UP000240429"/>
    </source>
</evidence>
<dbReference type="AlphaFoldDB" id="A0A2P8Q8G3"/>
<accession>A0A2P8Q8G3</accession>
<name>A0A2P8Q8G3_9ACTN</name>